<protein>
    <recommendedName>
        <fullName evidence="9">Transport permease protein</fullName>
    </recommendedName>
</protein>
<comment type="similarity">
    <text evidence="2 9">Belongs to the ABC-2 integral membrane protein family.</text>
</comment>
<dbReference type="PANTHER" id="PTHR30413:SF8">
    <property type="entry name" value="TRANSPORT PERMEASE PROTEIN"/>
    <property type="match status" value="1"/>
</dbReference>
<reference evidence="11 12" key="1">
    <citation type="submission" date="2012-09" db="EMBL/GenBank/DDBJ databases">
        <title>Genome Sequence of alkane-degrading Bacterium Alcanivorax sp. 521-1.</title>
        <authorList>
            <person name="Lai Q."/>
            <person name="Shao Z."/>
        </authorList>
    </citation>
    <scope>NUCLEOTIDE SEQUENCE [LARGE SCALE GENOMIC DNA]</scope>
    <source>
        <strain evidence="11 12">521-1</strain>
    </source>
</reference>
<evidence type="ECO:0000256" key="2">
    <source>
        <dbReference type="ARBA" id="ARBA00007783"/>
    </source>
</evidence>
<evidence type="ECO:0000313" key="11">
    <source>
        <dbReference type="EMBL" id="MBF5056604.1"/>
    </source>
</evidence>
<evidence type="ECO:0000256" key="8">
    <source>
        <dbReference type="ARBA" id="ARBA00023136"/>
    </source>
</evidence>
<organism evidence="11 12">
    <name type="scientific">Alloalcanivorax profundimaris</name>
    <dbReference type="NCBI Taxonomy" id="2735259"/>
    <lineage>
        <taxon>Bacteria</taxon>
        <taxon>Pseudomonadati</taxon>
        <taxon>Pseudomonadota</taxon>
        <taxon>Gammaproteobacteria</taxon>
        <taxon>Oceanospirillales</taxon>
        <taxon>Alcanivoracaceae</taxon>
        <taxon>Alloalcanivorax</taxon>
    </lineage>
</organism>
<keyword evidence="4 9" id="KW-1003">Cell membrane</keyword>
<feature type="transmembrane region" description="Helical" evidence="9">
    <location>
        <begin position="227"/>
        <end position="248"/>
    </location>
</feature>
<evidence type="ECO:0000313" key="12">
    <source>
        <dbReference type="Proteomes" id="UP000662703"/>
    </source>
</evidence>
<feature type="transmembrane region" description="Helical" evidence="9">
    <location>
        <begin position="307"/>
        <end position="326"/>
    </location>
</feature>
<evidence type="ECO:0000256" key="4">
    <source>
        <dbReference type="ARBA" id="ARBA00022475"/>
    </source>
</evidence>
<evidence type="ECO:0000256" key="3">
    <source>
        <dbReference type="ARBA" id="ARBA00022448"/>
    </source>
</evidence>
<keyword evidence="12" id="KW-1185">Reference proteome</keyword>
<keyword evidence="8 9" id="KW-0472">Membrane</keyword>
<dbReference type="EMBL" id="ARXX01000025">
    <property type="protein sequence ID" value="MBF5056604.1"/>
    <property type="molecule type" value="Genomic_DNA"/>
</dbReference>
<dbReference type="Gene3D" id="1.25.40.10">
    <property type="entry name" value="Tetratricopeptide repeat domain"/>
    <property type="match status" value="1"/>
</dbReference>
<keyword evidence="5" id="KW-0997">Cell inner membrane</keyword>
<evidence type="ECO:0000256" key="9">
    <source>
        <dbReference type="RuleBase" id="RU361157"/>
    </source>
</evidence>
<evidence type="ECO:0000256" key="5">
    <source>
        <dbReference type="ARBA" id="ARBA00022519"/>
    </source>
</evidence>
<comment type="subcellular location">
    <subcellularLocation>
        <location evidence="1 9">Cell inner membrane</location>
        <topology evidence="1 9">Multi-pass membrane protein</topology>
    </subcellularLocation>
</comment>
<accession>A0ABS0ARP1</accession>
<name>A0ABS0ARP1_9GAMM</name>
<evidence type="ECO:0000256" key="6">
    <source>
        <dbReference type="ARBA" id="ARBA00022692"/>
    </source>
</evidence>
<feature type="transmembrane region" description="Helical" evidence="9">
    <location>
        <begin position="333"/>
        <end position="357"/>
    </location>
</feature>
<dbReference type="InterPro" id="IPR047817">
    <property type="entry name" value="ABC2_TM_bact-type"/>
</dbReference>
<evidence type="ECO:0000256" key="1">
    <source>
        <dbReference type="ARBA" id="ARBA00004429"/>
    </source>
</evidence>
<dbReference type="SUPFAM" id="SSF48452">
    <property type="entry name" value="TPR-like"/>
    <property type="match status" value="1"/>
</dbReference>
<dbReference type="PROSITE" id="PS51012">
    <property type="entry name" value="ABC_TM2"/>
    <property type="match status" value="1"/>
</dbReference>
<proteinExistence type="inferred from homology"/>
<sequence>MDAMRDRDWHRAAQRWALLRGTYSDLAPPWIQAAIALNRLGKHVEASSLLKEARDRFPDNPNSWIQSVATALEMDDLGAARQFDQTARKCFPEHIGTWLRAADLAIKAGDLEQAEAHNLEARQRFPEMPGGYAQQADMAMVREQWPLAVERWEAVIRRFPQHSLAYRRLHQARAHLAGTEPDEVSVDQEDDQIAIPSRRGGRAFLDLVWTKARLNLKSEASRNHLHYVWWIIDPLLYMSVFYLVFGILMERGGPGFIGYLLTGLVPFQWFAKTVQQTSNSIVAGKGLMNQVKISPLFFPLVGVLQNAGKQVFAFTMLAIFLVLYGLPPTIHWLAFIPVVIIQLLVMIVASCAIAMVVPFFRDLLNLVPTGIQFLLFASGIFYSVERIPEQWRDLFLTNPIANIIFQYRLIFIEQQWPDWSSLGMLALVSLMALGVVLVLYRRLEGVFPRVVLE</sequence>
<dbReference type="Pfam" id="PF01061">
    <property type="entry name" value="ABC2_membrane"/>
    <property type="match status" value="1"/>
</dbReference>
<dbReference type="InterPro" id="IPR013525">
    <property type="entry name" value="ABC2_TM"/>
</dbReference>
<dbReference type="InterPro" id="IPR011990">
    <property type="entry name" value="TPR-like_helical_dom_sf"/>
</dbReference>
<dbReference type="PANTHER" id="PTHR30413">
    <property type="entry name" value="INNER MEMBRANE TRANSPORT PERMEASE"/>
    <property type="match status" value="1"/>
</dbReference>
<feature type="transmembrane region" description="Helical" evidence="9">
    <location>
        <begin position="255"/>
        <end position="271"/>
    </location>
</feature>
<keyword evidence="3 9" id="KW-0813">Transport</keyword>
<evidence type="ECO:0000259" key="10">
    <source>
        <dbReference type="PROSITE" id="PS51012"/>
    </source>
</evidence>
<feature type="domain" description="ABC transmembrane type-2" evidence="10">
    <location>
        <begin position="225"/>
        <end position="443"/>
    </location>
</feature>
<keyword evidence="6 9" id="KW-0812">Transmembrane</keyword>
<keyword evidence="7 9" id="KW-1133">Transmembrane helix</keyword>
<feature type="transmembrane region" description="Helical" evidence="9">
    <location>
        <begin position="422"/>
        <end position="440"/>
    </location>
</feature>
<evidence type="ECO:0000256" key="7">
    <source>
        <dbReference type="ARBA" id="ARBA00022989"/>
    </source>
</evidence>
<comment type="caution">
    <text evidence="11">The sequence shown here is derived from an EMBL/GenBank/DDBJ whole genome shotgun (WGS) entry which is preliminary data.</text>
</comment>
<dbReference type="Proteomes" id="UP000662703">
    <property type="component" value="Unassembled WGS sequence"/>
</dbReference>
<gene>
    <name evidence="11" type="ORF">Y5W_01898</name>
</gene>
<feature type="transmembrane region" description="Helical" evidence="9">
    <location>
        <begin position="363"/>
        <end position="382"/>
    </location>
</feature>